<dbReference type="AlphaFoldDB" id="A5E4B3"/>
<dbReference type="PANTHER" id="PTHR13042">
    <property type="entry name" value="UBIQUITIN-LIKE PROTEIN 5"/>
    <property type="match status" value="1"/>
</dbReference>
<dbReference type="FunCoup" id="A5E4B3">
    <property type="interactions" value="319"/>
</dbReference>
<dbReference type="GO" id="GO:0033120">
    <property type="term" value="P:positive regulation of RNA splicing"/>
    <property type="evidence" value="ECO:0007669"/>
    <property type="project" value="EnsemblFungi"/>
</dbReference>
<dbReference type="SUPFAM" id="SSF54236">
    <property type="entry name" value="Ubiquitin-like"/>
    <property type="match status" value="1"/>
</dbReference>
<dbReference type="KEGG" id="lel:PVL30_004168"/>
<accession>A5E4B3</accession>
<reference evidence="4 5" key="1">
    <citation type="journal article" date="2009" name="Nature">
        <title>Evolution of pathogenicity and sexual reproduction in eight Candida genomes.</title>
        <authorList>
            <person name="Butler G."/>
            <person name="Rasmussen M.D."/>
            <person name="Lin M.F."/>
            <person name="Santos M.A."/>
            <person name="Sakthikumar S."/>
            <person name="Munro C.A."/>
            <person name="Rheinbay E."/>
            <person name="Grabherr M."/>
            <person name="Forche A."/>
            <person name="Reedy J.L."/>
            <person name="Agrafioti I."/>
            <person name="Arnaud M.B."/>
            <person name="Bates S."/>
            <person name="Brown A.J."/>
            <person name="Brunke S."/>
            <person name="Costanzo M.C."/>
            <person name="Fitzpatrick D.A."/>
            <person name="de Groot P.W."/>
            <person name="Harris D."/>
            <person name="Hoyer L.L."/>
            <person name="Hube B."/>
            <person name="Klis F.M."/>
            <person name="Kodira C."/>
            <person name="Lennard N."/>
            <person name="Logue M.E."/>
            <person name="Martin R."/>
            <person name="Neiman A.M."/>
            <person name="Nikolaou E."/>
            <person name="Quail M.A."/>
            <person name="Quinn J."/>
            <person name="Santos M.C."/>
            <person name="Schmitzberger F.F."/>
            <person name="Sherlock G."/>
            <person name="Shah P."/>
            <person name="Silverstein K.A."/>
            <person name="Skrzypek M.S."/>
            <person name="Soll D."/>
            <person name="Staggs R."/>
            <person name="Stansfield I."/>
            <person name="Stumpf M.P."/>
            <person name="Sudbery P.E."/>
            <person name="Srikantha T."/>
            <person name="Zeng Q."/>
            <person name="Berman J."/>
            <person name="Berriman M."/>
            <person name="Heitman J."/>
            <person name="Gow N.A."/>
            <person name="Lorenz M.C."/>
            <person name="Birren B.W."/>
            <person name="Kellis M."/>
            <person name="Cuomo C.A."/>
        </authorList>
    </citation>
    <scope>NUCLEOTIDE SEQUENCE [LARGE SCALE GENOMIC DNA]</scope>
    <source>
        <strain evidence="5">ATCC 11503 / BCRC 21390 / CBS 2605 / JCM 1781 / NBRC 1676 / NRRL YB-4239</strain>
    </source>
</reference>
<dbReference type="InterPro" id="IPR029071">
    <property type="entry name" value="Ubiquitin-like_domsf"/>
</dbReference>
<dbReference type="eggNOG" id="KOG3493">
    <property type="taxonomic scope" value="Eukaryota"/>
</dbReference>
<dbReference type="HOGENOM" id="CLU_156193_2_0_1"/>
<dbReference type="GO" id="GO:0043687">
    <property type="term" value="P:post-translational protein modification"/>
    <property type="evidence" value="ECO:0007669"/>
    <property type="project" value="EnsemblFungi"/>
</dbReference>
<dbReference type="InterPro" id="IPR039732">
    <property type="entry name" value="Hub1/Ubl5"/>
</dbReference>
<dbReference type="InParanoid" id="A5E4B3"/>
<name>A5E4B3_LODEL</name>
<dbReference type="GO" id="GO:0031386">
    <property type="term" value="F:protein tag activity"/>
    <property type="evidence" value="ECO:0007669"/>
    <property type="project" value="EnsemblFungi"/>
</dbReference>
<sequence length="78" mass="9003">MIEIQANDRLGKKIRVKCLPTDTIGELKKVLALQIGTPYEKLILRKGHQVYKDHITLDDYEVHDGFQFRALTIHKSLS</sequence>
<feature type="domain" description="Ubiquitin-like" evidence="3">
    <location>
        <begin position="1"/>
        <end position="65"/>
    </location>
</feature>
<evidence type="ECO:0000259" key="3">
    <source>
        <dbReference type="PROSITE" id="PS50053"/>
    </source>
</evidence>
<dbReference type="GO" id="GO:0045292">
    <property type="term" value="P:mRNA cis splicing, via spliceosome"/>
    <property type="evidence" value="ECO:0007669"/>
    <property type="project" value="EnsemblFungi"/>
</dbReference>
<gene>
    <name evidence="4" type="ORF">LELG_04452</name>
</gene>
<dbReference type="GeneID" id="5231536"/>
<dbReference type="GO" id="GO:0005634">
    <property type="term" value="C:nucleus"/>
    <property type="evidence" value="ECO:0007669"/>
    <property type="project" value="EnsemblFungi"/>
</dbReference>
<dbReference type="STRING" id="379508.A5E4B3"/>
<dbReference type="FunFam" id="3.10.20.90:FF:000052">
    <property type="entry name" value="Ubiquitin-like protein 5"/>
    <property type="match status" value="1"/>
</dbReference>
<evidence type="ECO:0000256" key="2">
    <source>
        <dbReference type="ARBA" id="ARBA00022786"/>
    </source>
</evidence>
<dbReference type="GO" id="GO:0005737">
    <property type="term" value="C:cytoplasm"/>
    <property type="evidence" value="ECO:0007669"/>
    <property type="project" value="EnsemblFungi"/>
</dbReference>
<proteinExistence type="predicted"/>
<dbReference type="PROSITE" id="PS50053">
    <property type="entry name" value="UBIQUITIN_2"/>
    <property type="match status" value="1"/>
</dbReference>
<dbReference type="EMBL" id="CH981529">
    <property type="protein sequence ID" value="EDK46271.1"/>
    <property type="molecule type" value="Genomic_DNA"/>
</dbReference>
<dbReference type="GO" id="GO:0000753">
    <property type="term" value="P:cell morphogenesis involved in conjugation with cellular fusion"/>
    <property type="evidence" value="ECO:0007669"/>
    <property type="project" value="EnsemblFungi"/>
</dbReference>
<keyword evidence="5" id="KW-1185">Reference proteome</keyword>
<dbReference type="VEuPathDB" id="FungiDB:LELG_04452"/>
<dbReference type="Gene3D" id="3.10.20.90">
    <property type="entry name" value="Phosphatidylinositol 3-kinase Catalytic Subunit, Chain A, domain 1"/>
    <property type="match status" value="1"/>
</dbReference>
<evidence type="ECO:0000256" key="1">
    <source>
        <dbReference type="ARBA" id="ARBA00014108"/>
    </source>
</evidence>
<evidence type="ECO:0000313" key="5">
    <source>
        <dbReference type="Proteomes" id="UP000001996"/>
    </source>
</evidence>
<dbReference type="Proteomes" id="UP000001996">
    <property type="component" value="Unassembled WGS sequence"/>
</dbReference>
<organism evidence="4 5">
    <name type="scientific">Lodderomyces elongisporus (strain ATCC 11503 / CBS 2605 / JCM 1781 / NBRC 1676 / NRRL YB-4239)</name>
    <name type="common">Yeast</name>
    <name type="synonym">Saccharomyces elongisporus</name>
    <dbReference type="NCBI Taxonomy" id="379508"/>
    <lineage>
        <taxon>Eukaryota</taxon>
        <taxon>Fungi</taxon>
        <taxon>Dikarya</taxon>
        <taxon>Ascomycota</taxon>
        <taxon>Saccharomycotina</taxon>
        <taxon>Pichiomycetes</taxon>
        <taxon>Debaryomycetaceae</taxon>
        <taxon>Candida/Lodderomyces clade</taxon>
        <taxon>Lodderomyces</taxon>
    </lineage>
</organism>
<evidence type="ECO:0000313" key="4">
    <source>
        <dbReference type="EMBL" id="EDK46271.1"/>
    </source>
</evidence>
<dbReference type="OMA" id="GMSLEMQ"/>
<protein>
    <recommendedName>
        <fullName evidence="1">Ubiquitin-like modifier HUB1</fullName>
    </recommendedName>
</protein>
<dbReference type="InterPro" id="IPR000626">
    <property type="entry name" value="Ubiquitin-like_dom"/>
</dbReference>
<dbReference type="OrthoDB" id="3881at2759"/>
<keyword evidence="2" id="KW-0833">Ubl conjugation pathway</keyword>